<sequence length="262" mass="30536">MPNIQVKFKDRPELNLAIDDTSVGRKFTKLIEATYRRHPTIYRDVLKYTPEYMRELSQQAKQEFGWTWDEHEDINIGIAPSLHKNLETLLATGFSQITEQQDELIHELHYCLHLTQFGTQDRTSWLQLEYHLPVGFPLDPDFKFKRSFDFGDVKLINPYVGHGPLQLFQEQDGINISQTCKFHNFIKAGINIAQTDYPEFTDFEALIKFFWAHDPDFVEEHGVEKIIHYTGYPVVGRVTNLNDLHAVVNSGILEFESLSFND</sequence>
<proteinExistence type="predicted"/>
<gene>
    <name evidence="1" type="ORF">UFOVP190_39</name>
</gene>
<accession>A0A6J7WJH2</accession>
<name>A0A6J7WJH2_9CAUD</name>
<evidence type="ECO:0000313" key="1">
    <source>
        <dbReference type="EMBL" id="CAB5214256.1"/>
    </source>
</evidence>
<dbReference type="EMBL" id="LR798243">
    <property type="protein sequence ID" value="CAB5214256.1"/>
    <property type="molecule type" value="Genomic_DNA"/>
</dbReference>
<organism evidence="1">
    <name type="scientific">uncultured Caudovirales phage</name>
    <dbReference type="NCBI Taxonomy" id="2100421"/>
    <lineage>
        <taxon>Viruses</taxon>
        <taxon>Duplodnaviria</taxon>
        <taxon>Heunggongvirae</taxon>
        <taxon>Uroviricota</taxon>
        <taxon>Caudoviricetes</taxon>
        <taxon>Peduoviridae</taxon>
        <taxon>Maltschvirus</taxon>
        <taxon>Maltschvirus maltsch</taxon>
    </lineage>
</organism>
<reference evidence="1" key="1">
    <citation type="submission" date="2020-05" db="EMBL/GenBank/DDBJ databases">
        <authorList>
            <person name="Chiriac C."/>
            <person name="Salcher M."/>
            <person name="Ghai R."/>
            <person name="Kavagutti S V."/>
        </authorList>
    </citation>
    <scope>NUCLEOTIDE SEQUENCE</scope>
</reference>
<protein>
    <submittedName>
        <fullName evidence="1">Uncharacterized protein</fullName>
    </submittedName>
</protein>